<accession>E0CS45</accession>
<evidence type="ECO:0000313" key="2">
    <source>
        <dbReference type="EMBL" id="CBI20144.3"/>
    </source>
</evidence>
<dbReference type="EMBL" id="FN595229">
    <property type="protein sequence ID" value="CBI20144.3"/>
    <property type="molecule type" value="Genomic_DNA"/>
</dbReference>
<organism evidence="2 3">
    <name type="scientific">Vitis vinifera</name>
    <name type="common">Grape</name>
    <dbReference type="NCBI Taxonomy" id="29760"/>
    <lineage>
        <taxon>Eukaryota</taxon>
        <taxon>Viridiplantae</taxon>
        <taxon>Streptophyta</taxon>
        <taxon>Embryophyta</taxon>
        <taxon>Tracheophyta</taxon>
        <taxon>Spermatophyta</taxon>
        <taxon>Magnoliopsida</taxon>
        <taxon>eudicotyledons</taxon>
        <taxon>Gunneridae</taxon>
        <taxon>Pentapetalae</taxon>
        <taxon>rosids</taxon>
        <taxon>Vitales</taxon>
        <taxon>Vitaceae</taxon>
        <taxon>Viteae</taxon>
        <taxon>Vitis</taxon>
    </lineage>
</organism>
<name>E0CS45_VITVI</name>
<dbReference type="HOGENOM" id="CLU_2377049_0_0_1"/>
<evidence type="ECO:0000256" key="1">
    <source>
        <dbReference type="SAM" id="SignalP"/>
    </source>
</evidence>
<feature type="chain" id="PRO_5003133218" description="LRR receptor-like serine/threonine-protein kinase" evidence="1">
    <location>
        <begin position="25"/>
        <end position="101"/>
    </location>
</feature>
<feature type="signal peptide" evidence="1">
    <location>
        <begin position="1"/>
        <end position="24"/>
    </location>
</feature>
<evidence type="ECO:0008006" key="4">
    <source>
        <dbReference type="Google" id="ProtNLM"/>
    </source>
</evidence>
<dbReference type="OMA" id="HWNIGQT"/>
<gene>
    <name evidence="2" type="ordered locus">VIT_19s0014g00700</name>
</gene>
<dbReference type="AlphaFoldDB" id="E0CS45"/>
<reference evidence="3" key="1">
    <citation type="journal article" date="2007" name="Nature">
        <title>The grapevine genome sequence suggests ancestral hexaploidization in major angiosperm phyla.</title>
        <authorList>
            <consortium name="The French-Italian Public Consortium for Grapevine Genome Characterization."/>
            <person name="Jaillon O."/>
            <person name="Aury J.-M."/>
            <person name="Noel B."/>
            <person name="Policriti A."/>
            <person name="Clepet C."/>
            <person name="Casagrande A."/>
            <person name="Choisne N."/>
            <person name="Aubourg S."/>
            <person name="Vitulo N."/>
            <person name="Jubin C."/>
            <person name="Vezzi A."/>
            <person name="Legeai F."/>
            <person name="Hugueney P."/>
            <person name="Dasilva C."/>
            <person name="Horner D."/>
            <person name="Mica E."/>
            <person name="Jublot D."/>
            <person name="Poulain J."/>
            <person name="Bruyere C."/>
            <person name="Billault A."/>
            <person name="Segurens B."/>
            <person name="Gouyvenoux M."/>
            <person name="Ugarte E."/>
            <person name="Cattonaro F."/>
            <person name="Anthouard V."/>
            <person name="Vico V."/>
            <person name="Del Fabbro C."/>
            <person name="Alaux M."/>
            <person name="Di Gaspero G."/>
            <person name="Dumas V."/>
            <person name="Felice N."/>
            <person name="Paillard S."/>
            <person name="Juman I."/>
            <person name="Moroldo M."/>
            <person name="Scalabrin S."/>
            <person name="Canaguier A."/>
            <person name="Le Clainche I."/>
            <person name="Malacrida G."/>
            <person name="Durand E."/>
            <person name="Pesole G."/>
            <person name="Laucou V."/>
            <person name="Chatelet P."/>
            <person name="Merdinoglu D."/>
            <person name="Delledonne M."/>
            <person name="Pezzotti M."/>
            <person name="Lecharny A."/>
            <person name="Scarpelli C."/>
            <person name="Artiguenave F."/>
            <person name="Pe M.E."/>
            <person name="Valle G."/>
            <person name="Morgante M."/>
            <person name="Caboche M."/>
            <person name="Adam-Blondon A.-F."/>
            <person name="Weissenbach J."/>
            <person name="Quetier F."/>
            <person name="Wincker P."/>
        </authorList>
    </citation>
    <scope>NUCLEOTIDE SEQUENCE [LARGE SCALE GENOMIC DNA]</scope>
    <source>
        <strain evidence="3">cv. Pinot noir / PN40024</strain>
    </source>
</reference>
<dbReference type="PaxDb" id="29760-VIT_19s0014g00700.t01"/>
<keyword evidence="1" id="KW-0732">Signal</keyword>
<evidence type="ECO:0000313" key="3">
    <source>
        <dbReference type="Proteomes" id="UP000009183"/>
    </source>
</evidence>
<proteinExistence type="predicted"/>
<sequence length="101" mass="11241">MDSSSLLLLLFLGFFCFSEFTSHAQLIPEDEVQTLRTISSKLNNKHWNIGQTSCSEGFNVTITEDRSSNVTCNCTSNGGTVCHVVTMYAFLLLFFPGIIHI</sequence>
<keyword evidence="3" id="KW-1185">Reference proteome</keyword>
<dbReference type="InParanoid" id="E0CS45"/>
<protein>
    <recommendedName>
        <fullName evidence="4">LRR receptor-like serine/threonine-protein kinase</fullName>
    </recommendedName>
</protein>
<dbReference type="Proteomes" id="UP000009183">
    <property type="component" value="Chromosome 19"/>
</dbReference>